<protein>
    <submittedName>
        <fullName evidence="10">Cadherin-like protein 26</fullName>
    </submittedName>
</protein>
<feature type="domain" description="Cadherin" evidence="9">
    <location>
        <begin position="147"/>
        <end position="240"/>
    </location>
</feature>
<comment type="subcellular location">
    <subcellularLocation>
        <location evidence="1">Cell membrane</location>
    </subcellularLocation>
</comment>
<dbReference type="GO" id="GO:0007043">
    <property type="term" value="P:cell-cell junction assembly"/>
    <property type="evidence" value="ECO:0007669"/>
    <property type="project" value="TreeGrafter"/>
</dbReference>
<dbReference type="GO" id="GO:0016477">
    <property type="term" value="P:cell migration"/>
    <property type="evidence" value="ECO:0007669"/>
    <property type="project" value="TreeGrafter"/>
</dbReference>
<dbReference type="PRINTS" id="PR00205">
    <property type="entry name" value="CADHERIN"/>
</dbReference>
<dbReference type="GO" id="GO:0008013">
    <property type="term" value="F:beta-catenin binding"/>
    <property type="evidence" value="ECO:0007669"/>
    <property type="project" value="TreeGrafter"/>
</dbReference>
<dbReference type="Gene3D" id="2.60.40.60">
    <property type="entry name" value="Cadherins"/>
    <property type="match status" value="2"/>
</dbReference>
<keyword evidence="7" id="KW-0325">Glycoprotein</keyword>
<evidence type="ECO:0000256" key="2">
    <source>
        <dbReference type="ARBA" id="ARBA00022475"/>
    </source>
</evidence>
<dbReference type="GO" id="GO:0005509">
    <property type="term" value="F:calcium ion binding"/>
    <property type="evidence" value="ECO:0007669"/>
    <property type="project" value="UniProtKB-UniRule"/>
</dbReference>
<dbReference type="EMBL" id="VCAZ01000251">
    <property type="protein sequence ID" value="TTO15644.1"/>
    <property type="molecule type" value="Genomic_DNA"/>
</dbReference>
<sequence>MKYYMFKKCNNIGWNSSEAVFRTYTESPPYENWLNTTYSLCVCEIDIWMCAVVMAAHGRIRQKRTWIIDSFTIEEEDPGPFPYIHVDKKYLVNFLLSGSGVDAEPKGVLSINSKTGQILVHKKVDYESYRVLRLNFEAKNVSNDKVDTRLGVESTPNGTFNLRIVSTTPKTDNAEFYLKENGNAGSMYGSIYFKGCMDYEKAKKYIILIEAKDKGEKVQLSSTSTVVLNVIDHNNHLPVISGHTGPKMIKERESGVEVLRLQAMDYEEQTSRNVSIGVENEVPFFFL</sequence>
<evidence type="ECO:0000256" key="1">
    <source>
        <dbReference type="ARBA" id="ARBA00004236"/>
    </source>
</evidence>
<gene>
    <name evidence="10" type="ORF">Baya_15880</name>
</gene>
<dbReference type="PANTHER" id="PTHR24027:SF433">
    <property type="entry name" value="CADHERIN 27-RELATED"/>
    <property type="match status" value="1"/>
</dbReference>
<dbReference type="InterPro" id="IPR039808">
    <property type="entry name" value="Cadherin"/>
</dbReference>
<keyword evidence="11" id="KW-1185">Reference proteome</keyword>
<evidence type="ECO:0000256" key="3">
    <source>
        <dbReference type="ARBA" id="ARBA00022737"/>
    </source>
</evidence>
<evidence type="ECO:0000256" key="8">
    <source>
        <dbReference type="PROSITE-ProRule" id="PRU00043"/>
    </source>
</evidence>
<keyword evidence="4 8" id="KW-0106">Calcium</keyword>
<comment type="caution">
    <text evidence="10">The sequence shown here is derived from an EMBL/GenBank/DDBJ whole genome shotgun (WGS) entry which is preliminary data.</text>
</comment>
<keyword evidence="5" id="KW-0130">Cell adhesion</keyword>
<dbReference type="OrthoDB" id="9045962at2759"/>
<dbReference type="GO" id="GO:0016339">
    <property type="term" value="P:calcium-dependent cell-cell adhesion via plasma membrane cell adhesion molecules"/>
    <property type="evidence" value="ECO:0007669"/>
    <property type="project" value="TreeGrafter"/>
</dbReference>
<evidence type="ECO:0000259" key="9">
    <source>
        <dbReference type="PROSITE" id="PS50268"/>
    </source>
</evidence>
<dbReference type="GO" id="GO:0000902">
    <property type="term" value="P:cell morphogenesis"/>
    <property type="evidence" value="ECO:0007669"/>
    <property type="project" value="TreeGrafter"/>
</dbReference>
<evidence type="ECO:0000256" key="7">
    <source>
        <dbReference type="ARBA" id="ARBA00023180"/>
    </source>
</evidence>
<dbReference type="FunFam" id="2.60.40.60:FF:000011">
    <property type="entry name" value="Cadherin 1"/>
    <property type="match status" value="1"/>
</dbReference>
<dbReference type="CDD" id="cd11304">
    <property type="entry name" value="Cadherin_repeat"/>
    <property type="match status" value="2"/>
</dbReference>
<evidence type="ECO:0000256" key="5">
    <source>
        <dbReference type="ARBA" id="ARBA00022889"/>
    </source>
</evidence>
<evidence type="ECO:0000313" key="10">
    <source>
        <dbReference type="EMBL" id="TTO15644.1"/>
    </source>
</evidence>
<dbReference type="SMART" id="SM00112">
    <property type="entry name" value="CA"/>
    <property type="match status" value="1"/>
</dbReference>
<evidence type="ECO:0000256" key="4">
    <source>
        <dbReference type="ARBA" id="ARBA00022837"/>
    </source>
</evidence>
<dbReference type="InterPro" id="IPR015919">
    <property type="entry name" value="Cadherin-like_sf"/>
</dbReference>
<dbReference type="GO" id="GO:0044331">
    <property type="term" value="P:cell-cell adhesion mediated by cadherin"/>
    <property type="evidence" value="ECO:0007669"/>
    <property type="project" value="TreeGrafter"/>
</dbReference>
<dbReference type="SUPFAM" id="SSF49313">
    <property type="entry name" value="Cadherin-like"/>
    <property type="match status" value="2"/>
</dbReference>
<dbReference type="GO" id="GO:0007156">
    <property type="term" value="P:homophilic cell adhesion via plasma membrane adhesion molecules"/>
    <property type="evidence" value="ECO:0007669"/>
    <property type="project" value="InterPro"/>
</dbReference>
<evidence type="ECO:0000256" key="6">
    <source>
        <dbReference type="ARBA" id="ARBA00023136"/>
    </source>
</evidence>
<dbReference type="GO" id="GO:0045296">
    <property type="term" value="F:cadherin binding"/>
    <property type="evidence" value="ECO:0007669"/>
    <property type="project" value="TreeGrafter"/>
</dbReference>
<dbReference type="PANTHER" id="PTHR24027">
    <property type="entry name" value="CADHERIN-23"/>
    <property type="match status" value="1"/>
</dbReference>
<name>A0A556VTY5_BAGYA</name>
<accession>A0A556VTY5</accession>
<dbReference type="PROSITE" id="PS50268">
    <property type="entry name" value="CADHERIN_2"/>
    <property type="match status" value="1"/>
</dbReference>
<evidence type="ECO:0000313" key="11">
    <source>
        <dbReference type="Proteomes" id="UP000319801"/>
    </source>
</evidence>
<dbReference type="Proteomes" id="UP000319801">
    <property type="component" value="Unassembled WGS sequence"/>
</dbReference>
<organism evidence="10 11">
    <name type="scientific">Bagarius yarrelli</name>
    <name type="common">Goonch</name>
    <name type="synonym">Bagrus yarrelli</name>
    <dbReference type="NCBI Taxonomy" id="175774"/>
    <lineage>
        <taxon>Eukaryota</taxon>
        <taxon>Metazoa</taxon>
        <taxon>Chordata</taxon>
        <taxon>Craniata</taxon>
        <taxon>Vertebrata</taxon>
        <taxon>Euteleostomi</taxon>
        <taxon>Actinopterygii</taxon>
        <taxon>Neopterygii</taxon>
        <taxon>Teleostei</taxon>
        <taxon>Ostariophysi</taxon>
        <taxon>Siluriformes</taxon>
        <taxon>Sisoridae</taxon>
        <taxon>Sisorinae</taxon>
        <taxon>Bagarius</taxon>
    </lineage>
</organism>
<dbReference type="GO" id="GO:0016342">
    <property type="term" value="C:catenin complex"/>
    <property type="evidence" value="ECO:0007669"/>
    <property type="project" value="TreeGrafter"/>
</dbReference>
<keyword evidence="3" id="KW-0677">Repeat</keyword>
<dbReference type="AlphaFoldDB" id="A0A556VTY5"/>
<keyword evidence="2" id="KW-1003">Cell membrane</keyword>
<dbReference type="InterPro" id="IPR002126">
    <property type="entry name" value="Cadherin-like_dom"/>
</dbReference>
<reference evidence="10 11" key="1">
    <citation type="journal article" date="2019" name="Genome Biol. Evol.">
        <title>Whole-Genome Sequencing of the Giant Devil Catfish, Bagarius yarrelli.</title>
        <authorList>
            <person name="Jiang W."/>
            <person name="Lv Y."/>
            <person name="Cheng L."/>
            <person name="Yang K."/>
            <person name="Chao B."/>
            <person name="Wang X."/>
            <person name="Li Y."/>
            <person name="Pan X."/>
            <person name="You X."/>
            <person name="Zhang Y."/>
            <person name="Yang J."/>
            <person name="Li J."/>
            <person name="Zhang X."/>
            <person name="Liu S."/>
            <person name="Sun C."/>
            <person name="Yang J."/>
            <person name="Shi Q."/>
        </authorList>
    </citation>
    <scope>NUCLEOTIDE SEQUENCE [LARGE SCALE GENOMIC DNA]</scope>
    <source>
        <strain evidence="10">JWS20170419001</strain>
        <tissue evidence="10">Muscle</tissue>
    </source>
</reference>
<keyword evidence="6" id="KW-0472">Membrane</keyword>
<dbReference type="GO" id="GO:0005912">
    <property type="term" value="C:adherens junction"/>
    <property type="evidence" value="ECO:0007669"/>
    <property type="project" value="TreeGrafter"/>
</dbReference>
<dbReference type="GO" id="GO:0034332">
    <property type="term" value="P:adherens junction organization"/>
    <property type="evidence" value="ECO:0007669"/>
    <property type="project" value="TreeGrafter"/>
</dbReference>
<proteinExistence type="predicted"/>